<dbReference type="AlphaFoldDB" id="A0A9D4ZFE1"/>
<sequence>MTSHIKKESRLQGYIDQGYFDPVVSKNPYCAGQIIFDSGYTGGDVPTTPEKETFGLPTPPESPPFINAYPATGVCNTTRHTNPQFNMVQCDGKLAVTSSANKKRKRQPAESIAEETDDFKSQLYSMLETSSRLLTAHVESQNANSQLDRNQRKEHMDSLVNVLGKLADAVGKLAERL</sequence>
<dbReference type="OrthoDB" id="1865198at2759"/>
<evidence type="ECO:0000313" key="2">
    <source>
        <dbReference type="Proteomes" id="UP000886520"/>
    </source>
</evidence>
<reference evidence="1" key="1">
    <citation type="submission" date="2021-01" db="EMBL/GenBank/DDBJ databases">
        <title>Adiantum capillus-veneris genome.</title>
        <authorList>
            <person name="Fang Y."/>
            <person name="Liao Q."/>
        </authorList>
    </citation>
    <scope>NUCLEOTIDE SEQUENCE</scope>
    <source>
        <strain evidence="1">H3</strain>
        <tissue evidence="1">Leaf</tissue>
    </source>
</reference>
<dbReference type="PANTHER" id="PTHR47211">
    <property type="entry name" value="TRIHELIX TRANSCRIPTION FACTOR ASR3"/>
    <property type="match status" value="1"/>
</dbReference>
<evidence type="ECO:0000313" key="1">
    <source>
        <dbReference type="EMBL" id="KAI5070751.1"/>
    </source>
</evidence>
<gene>
    <name evidence="1" type="ORF">GOP47_0015094</name>
</gene>
<dbReference type="PANTHER" id="PTHR47211:SF2">
    <property type="entry name" value="TRIHELIX TRANSCRIPTION FACTOR ASR3"/>
    <property type="match status" value="1"/>
</dbReference>
<protein>
    <submittedName>
        <fullName evidence="1">Uncharacterized protein</fullName>
    </submittedName>
</protein>
<accession>A0A9D4ZFE1</accession>
<dbReference type="Proteomes" id="UP000886520">
    <property type="component" value="Chromosome 14"/>
</dbReference>
<name>A0A9D4ZFE1_ADICA</name>
<dbReference type="EMBL" id="JABFUD020000014">
    <property type="protein sequence ID" value="KAI5070751.1"/>
    <property type="molecule type" value="Genomic_DNA"/>
</dbReference>
<proteinExistence type="predicted"/>
<organism evidence="1 2">
    <name type="scientific">Adiantum capillus-veneris</name>
    <name type="common">Maidenhair fern</name>
    <dbReference type="NCBI Taxonomy" id="13818"/>
    <lineage>
        <taxon>Eukaryota</taxon>
        <taxon>Viridiplantae</taxon>
        <taxon>Streptophyta</taxon>
        <taxon>Embryophyta</taxon>
        <taxon>Tracheophyta</taxon>
        <taxon>Polypodiopsida</taxon>
        <taxon>Polypodiidae</taxon>
        <taxon>Polypodiales</taxon>
        <taxon>Pteridineae</taxon>
        <taxon>Pteridaceae</taxon>
        <taxon>Vittarioideae</taxon>
        <taxon>Adiantum</taxon>
    </lineage>
</organism>
<keyword evidence="2" id="KW-1185">Reference proteome</keyword>
<comment type="caution">
    <text evidence="1">The sequence shown here is derived from an EMBL/GenBank/DDBJ whole genome shotgun (WGS) entry which is preliminary data.</text>
</comment>